<feature type="compositionally biased region" description="Low complexity" evidence="1">
    <location>
        <begin position="1504"/>
        <end position="1513"/>
    </location>
</feature>
<feature type="region of interest" description="Disordered" evidence="1">
    <location>
        <begin position="1295"/>
        <end position="1334"/>
    </location>
</feature>
<dbReference type="Pfam" id="PF19420">
    <property type="entry name" value="DDAH_eukar"/>
    <property type="match status" value="1"/>
</dbReference>
<organism evidence="2 3">
    <name type="scientific">Micractinium conductrix</name>
    <dbReference type="NCBI Taxonomy" id="554055"/>
    <lineage>
        <taxon>Eukaryota</taxon>
        <taxon>Viridiplantae</taxon>
        <taxon>Chlorophyta</taxon>
        <taxon>core chlorophytes</taxon>
        <taxon>Trebouxiophyceae</taxon>
        <taxon>Chlorellales</taxon>
        <taxon>Chlorellaceae</taxon>
        <taxon>Chlorella clade</taxon>
        <taxon>Micractinium</taxon>
    </lineage>
</organism>
<feature type="region of interest" description="Disordered" evidence="1">
    <location>
        <begin position="881"/>
        <end position="1023"/>
    </location>
</feature>
<feature type="compositionally biased region" description="Gly residues" evidence="1">
    <location>
        <begin position="998"/>
        <end position="1008"/>
    </location>
</feature>
<feature type="compositionally biased region" description="Low complexity" evidence="1">
    <location>
        <begin position="940"/>
        <end position="987"/>
    </location>
</feature>
<accession>A0A2P6V613</accession>
<feature type="compositionally biased region" description="Low complexity" evidence="1">
    <location>
        <begin position="826"/>
        <end position="842"/>
    </location>
</feature>
<feature type="compositionally biased region" description="Low complexity" evidence="1">
    <location>
        <begin position="885"/>
        <end position="910"/>
    </location>
</feature>
<gene>
    <name evidence="2" type="ORF">C2E20_6955</name>
</gene>
<feature type="compositionally biased region" description="Polar residues" evidence="1">
    <location>
        <begin position="843"/>
        <end position="853"/>
    </location>
</feature>
<dbReference type="OrthoDB" id="505065at2759"/>
<evidence type="ECO:0000256" key="1">
    <source>
        <dbReference type="SAM" id="MobiDB-lite"/>
    </source>
</evidence>
<dbReference type="PANTHER" id="PTHR43224:SF1">
    <property type="entry name" value="AMIDINOTRANSFERASE"/>
    <property type="match status" value="1"/>
</dbReference>
<comment type="caution">
    <text evidence="2">The sequence shown here is derived from an EMBL/GenBank/DDBJ whole genome shotgun (WGS) entry which is preliminary data.</text>
</comment>
<feature type="compositionally biased region" description="Pro residues" evidence="1">
    <location>
        <begin position="930"/>
        <end position="939"/>
    </location>
</feature>
<feature type="compositionally biased region" description="Low complexity" evidence="1">
    <location>
        <begin position="1308"/>
        <end position="1334"/>
    </location>
</feature>
<evidence type="ECO:0000313" key="2">
    <source>
        <dbReference type="EMBL" id="PSC69529.1"/>
    </source>
</evidence>
<name>A0A2P6V613_9CHLO</name>
<dbReference type="PANTHER" id="PTHR43224">
    <property type="entry name" value="AMIDINOTRANSFERASE"/>
    <property type="match status" value="1"/>
</dbReference>
<protein>
    <submittedName>
        <fullName evidence="2">Uncharacterized protein</fullName>
    </submittedName>
</protein>
<dbReference type="InterPro" id="IPR008547">
    <property type="entry name" value="DUF829_TMEM53"/>
</dbReference>
<feature type="region of interest" description="Disordered" evidence="1">
    <location>
        <begin position="794"/>
        <end position="864"/>
    </location>
</feature>
<proteinExistence type="predicted"/>
<keyword evidence="3" id="KW-1185">Reference proteome</keyword>
<evidence type="ECO:0000313" key="3">
    <source>
        <dbReference type="Proteomes" id="UP000239649"/>
    </source>
</evidence>
<dbReference type="Proteomes" id="UP000239649">
    <property type="component" value="Unassembled WGS sequence"/>
</dbReference>
<feature type="compositionally biased region" description="Gly residues" evidence="1">
    <location>
        <begin position="1185"/>
        <end position="1202"/>
    </location>
</feature>
<feature type="compositionally biased region" description="Low complexity" evidence="1">
    <location>
        <begin position="920"/>
        <end position="929"/>
    </location>
</feature>
<feature type="compositionally biased region" description="Basic and acidic residues" evidence="1">
    <location>
        <begin position="1547"/>
        <end position="1559"/>
    </location>
</feature>
<reference evidence="2 3" key="1">
    <citation type="journal article" date="2018" name="Plant J.">
        <title>Genome sequences of Chlorella sorokiniana UTEX 1602 and Micractinium conductrix SAG 241.80: implications to maltose excretion by a green alga.</title>
        <authorList>
            <person name="Arriola M.B."/>
            <person name="Velmurugan N."/>
            <person name="Zhang Y."/>
            <person name="Plunkett M.H."/>
            <person name="Hondzo H."/>
            <person name="Barney B.M."/>
        </authorList>
    </citation>
    <scope>NUCLEOTIDE SEQUENCE [LARGE SCALE GENOMIC DNA]</scope>
    <source>
        <strain evidence="2 3">SAG 241.80</strain>
    </source>
</reference>
<dbReference type="InterPro" id="IPR013207">
    <property type="entry name" value="LGFP"/>
</dbReference>
<dbReference type="Gene3D" id="3.75.10.10">
    <property type="entry name" value="L-arginine/glycine Amidinotransferase, Chain A"/>
    <property type="match status" value="1"/>
</dbReference>
<dbReference type="Pfam" id="PF08310">
    <property type="entry name" value="LGFP"/>
    <property type="match status" value="1"/>
</dbReference>
<feature type="region of interest" description="Disordered" evidence="1">
    <location>
        <begin position="1117"/>
        <end position="1211"/>
    </location>
</feature>
<dbReference type="SUPFAM" id="SSF53474">
    <property type="entry name" value="alpha/beta-Hydrolases"/>
    <property type="match status" value="1"/>
</dbReference>
<sequence length="2508" mass="261647">MCAARDHRRDGADAEEFRLSLPEGAAADTPLVVVLGWYGAQDRHVAKYAGLLAEEGYPSLRGVQPGAAVFSPLPLPRRRYAERLLGSIAAADPQGQRPIVFYAFSNGGAFVLEQVDALLHGSPAPAHARLAAHVAGCIFDSAPCYMHPTTGATALGTGLSPPLRALATALFYLIMLLIYFVSPRRPQQYWDHMTRLRLAPRTLFLYSADDHLCDATQLDQLIDALRAQHGDAAVQALRWERSQHVAHLLKHNKEYTAALFGFLADCKAGKGLEPFSSLSTLPENAIHDTVFGEFVPLSDKAGVPVLVRLRERPWGALARLPPAKLVEAGYEGSSLPSHVAVVRDAFGAHDDSHRPLAAEVAALGPQRVAVASDLTHPHNRLIVDDYELAEDGNYRLRTVGTDLIRFFKQHEMHTILVPDVQAAVKGELTSAVGAQRGIKQSTNEVLMVAPTAFVFNDQAAQDNTFMNSAVNSFDPPSGGAAQPPLSVTKRVLREFAALHHELTEVAGVKVNLFQHSLSHGTPDAVFPNNWFSTHPAGEACGGVKQDTLVFYPMKCPNRQAERREDIKEVLQHWGYHRTLDMSPFEAEGQYFEGTGVLVIDRINGVAYVALSERADKALAEEWVASLGYKDLVTFTSTDGKGGTVYHTNVMMAIGTDVAVVCLESVEDEGERRNLQQKLGKTHTIVDITRVQMAALCGNVLELEDGRGLPVLAMSTQAYNAFTEDQKRVLRRHVAALHHADITTLEHIGGGGSAGAAGAGAGLAAEQAAPVPAQPCCQEQRQACASRAAPALPSSETARLAPPAGPFAPASTAPLGTAAMPPPPPKCSGMPPLSAPASAATSSQREALTGQPSRLISLEGGGSDNQQQDEYLMRLLRKGLPPVAPAPAANAAPSGSQQQQSAPPAGLQQAANPQEGASGFRAPGPVRRAAPPQPAAPPLAAPASLSPSRRLPRQSSTSLASPSSQAGGATVPTLAASLPAPSSATATTDQAVPSTLRPGSGGSGTGSGGMRAAPASHRAHPPPSAMFTAPVLAAAAAAAPPAAAQPAQPGVGTGFAATRLRLGDELAFTVRNTMIRQQVMFIEQLYDLHRAIAIQKLLMQNCPEVQQVMGEAMRLMSSVGSQHGSGSGRGSGKRQRTTPNGGATVPGSGSDDPSSFRPDSQFAAVPQLPGEAQTAGGSGDEDDGGSGDANGSGSGQNGSGGGSTSPQPGVVCPGPPPPYMYLAHTTLPTLSGASAAPNAAWAWGMHAAAAMGHGQVQQAAPAGVRLPPVPQGPPQMAPWVGQDAGLAAVGINTHLPPTHAQQHEGNGVPKAPAPAQAGATAAPAPAPPAAQLAAQRPQAPIVSAAPAAAAVAAPPAALPPMPYGPPAGMPPRVPGGGMSAGAIAVSDPLSWWYQNYYGAAAAAASYQQAQAQMGGMSLATAQAAAAAAVALMPPPGGAACTTAPFTGPAGATGTGTATATKWWHDPQLTFGPPVDPEVVARHAAAGAREGPEVQSAPAGGGGGALPRAAAAASEPRQRRASLYGDAPRMRMKRKAAADADEASSGTTGHEHEHVVNGSLKRQESMRACAARASEGNGCGGVQDQTDAAELLLAIGKHPAGLDQIRATRPVPRSAAAAIAGPTSDFTTFTDPITKLANALGSTALGAKQGGRLGSTDAGESSYQKYDKGIIFYSPAFGANFVFPDPVAAVWEANKATLGEPEGASQRFPKANDVTSCAAKKGLKGTITRFAGGGIVGDAFGKLGPRTSRSVSTYVAGAGTGFACGWIVEAANLASNGGANAYKPAYVMYDDSPIAKMQQEGVFKAGVKIGLVQRFSQGVIWWSSKTGAQAISGVILSVARRSTLLEEYESKYKGPMGLMGFPTGPVEKKLVTGPKGSLETIAYMNLEKGVLVFYPSVSGSSMPWGTAQVFTSLSVYLSTFKTYDDATGCDWFCSSQDPYFNIEMKATGYADKNVRIPSSGYFNQNDVNVINSNKGLVVPKVTGNTVISLTFKATDYDDVGSNDALGTVKNTLDITTGWGVWAGTFNAKVSDFRPEYSIKRAADVAALALRPEWRFNYQWAFKNFKTTVLTEDQMADTMGKGPYTAPLGDLGTESARNGGCICSDCTKPCGPGNVAAANKNFVARVNEMHGYQLNCHVGLMGLQMYKKMLETGFLVLNSKSVFDDAESRHKKGEPQLITMMGDKTGHAIRAYLFARDVADAKCAQLGVTKCHIMSIADPNNPYDSGEAGNPDPDKLAVHPSNGRWYYSSKYNNLKAKQFALANVPFSWVSTRGPSIVDNIPWGLAFEIGMLYLFGDATMNVTDQTGKLQTDSNSLVHAFPLPTDIGFNPIIVLPPRPRFYALRRFANGAARNPLKITVKPTGPYTLALKTRDGSFEIVAPKGDGSVDVFELSGYDVSPKAQALKVLPGSAKTLALSLTAPSNARISGAPLVYKLSNLALGGAKGGAEASLLNAGNALKLGSTIAATLKYDLRLSAGISVDALLNAKLTPGLSTIGSEIIVPKSTVVGGLTS</sequence>
<dbReference type="Pfam" id="PF05705">
    <property type="entry name" value="DUF829"/>
    <property type="match status" value="1"/>
</dbReference>
<dbReference type="SUPFAM" id="SSF55909">
    <property type="entry name" value="Pentein"/>
    <property type="match status" value="1"/>
</dbReference>
<feature type="region of interest" description="Disordered" evidence="1">
    <location>
        <begin position="1481"/>
        <end position="1559"/>
    </location>
</feature>
<dbReference type="InterPro" id="IPR029058">
    <property type="entry name" value="AB_hydrolase_fold"/>
</dbReference>
<dbReference type="InterPro" id="IPR014541">
    <property type="entry name" value="Amdntrnsf_FN0238"/>
</dbReference>
<dbReference type="EMBL" id="LHPF02000026">
    <property type="protein sequence ID" value="PSC69529.1"/>
    <property type="molecule type" value="Genomic_DNA"/>
</dbReference>